<organism evidence="1 2">
    <name type="scientific">Nonlabens ulvanivorans</name>
    <name type="common">Persicivirga ulvanivorans</name>
    <dbReference type="NCBI Taxonomy" id="906888"/>
    <lineage>
        <taxon>Bacteria</taxon>
        <taxon>Pseudomonadati</taxon>
        <taxon>Bacteroidota</taxon>
        <taxon>Flavobacteriia</taxon>
        <taxon>Flavobacteriales</taxon>
        <taxon>Flavobacteriaceae</taxon>
        <taxon>Nonlabens</taxon>
    </lineage>
</organism>
<accession>A0A090X420</accession>
<gene>
    <name evidence="1" type="ORF">JCM19275_42</name>
</gene>
<dbReference type="Proteomes" id="UP000029647">
    <property type="component" value="Unassembled WGS sequence"/>
</dbReference>
<comment type="caution">
    <text evidence="1">The sequence shown here is derived from an EMBL/GenBank/DDBJ whole genome shotgun (WGS) entry which is preliminary data.</text>
</comment>
<name>A0A090X420_NONUL</name>
<evidence type="ECO:0000313" key="2">
    <source>
        <dbReference type="Proteomes" id="UP000029647"/>
    </source>
</evidence>
<reference evidence="1 2" key="1">
    <citation type="journal article" date="2014" name="Genome Announc.">
        <title>Draft Genome Sequences of Marine Flavobacterium Nonlabens Strains NR17, NR24, NR27, NR32, NR33, and Ara13.</title>
        <authorList>
            <person name="Nakanishi M."/>
            <person name="Meirelles P."/>
            <person name="Suzuki R."/>
            <person name="Takatani N."/>
            <person name="Mino S."/>
            <person name="Suda W."/>
            <person name="Oshima K."/>
            <person name="Hattori M."/>
            <person name="Ohkuma M."/>
            <person name="Hosokawa M."/>
            <person name="Miyashita K."/>
            <person name="Thompson F.L."/>
            <person name="Niwa A."/>
            <person name="Sawabe T."/>
            <person name="Sawabe T."/>
        </authorList>
    </citation>
    <scope>NUCLEOTIDE SEQUENCE [LARGE SCALE GENOMIC DNA]</scope>
    <source>
        <strain evidence="2">JCM19275</strain>
    </source>
</reference>
<evidence type="ECO:0000313" key="1">
    <source>
        <dbReference type="EMBL" id="GAL77017.1"/>
    </source>
</evidence>
<dbReference type="AlphaFoldDB" id="A0A090X420"/>
<protein>
    <submittedName>
        <fullName evidence="1">Uncharacterized protein</fullName>
    </submittedName>
</protein>
<proteinExistence type="predicted"/>
<sequence length="52" mass="6414">MFNKKNSRESNLSFIRYGPKYGEIYRYTLSRKRDRLNFRIQTNHSLNPEIFN</sequence>
<dbReference type="EMBL" id="BBNT01000020">
    <property type="protein sequence ID" value="GAL77017.1"/>
    <property type="molecule type" value="Genomic_DNA"/>
</dbReference>